<evidence type="ECO:0000256" key="3">
    <source>
        <dbReference type="ARBA" id="ARBA00022475"/>
    </source>
</evidence>
<organism evidence="9 10">
    <name type="scientific">Muraenolepis orangiensis</name>
    <name type="common">Patagonian moray cod</name>
    <dbReference type="NCBI Taxonomy" id="630683"/>
    <lineage>
        <taxon>Eukaryota</taxon>
        <taxon>Metazoa</taxon>
        <taxon>Chordata</taxon>
        <taxon>Craniata</taxon>
        <taxon>Vertebrata</taxon>
        <taxon>Euteleostomi</taxon>
        <taxon>Actinopterygii</taxon>
        <taxon>Neopterygii</taxon>
        <taxon>Teleostei</taxon>
        <taxon>Neoteleostei</taxon>
        <taxon>Acanthomorphata</taxon>
        <taxon>Zeiogadaria</taxon>
        <taxon>Gadariae</taxon>
        <taxon>Gadiformes</taxon>
        <taxon>Muraenolepidoidei</taxon>
        <taxon>Muraenolepididae</taxon>
        <taxon>Muraenolepis</taxon>
    </lineage>
</organism>
<comment type="similarity">
    <text evidence="2">Belongs to the urea transporter family.</text>
</comment>
<evidence type="ECO:0000256" key="8">
    <source>
        <dbReference type="SAM" id="MobiDB-lite"/>
    </source>
</evidence>
<sequence>MKGDYWTGEPGTTGETGTPGPVAWTEGSGGGGGEEEEDEKRPATRGSRAQLGKRPLWGLLYCVGDMEQVDRYVEEQPFALQLALWTLRGVSRVTLANNPLSGALVLAALFWASPWQGVVGTVGALASTLTAVIIGQDGTLLFSGLSPLLVRWDVPVSVFPFNVVIVLYLLCTGPDNPYYPHYPATPAGALEPNATELDTLQVSGGGGRRRAV</sequence>
<keyword evidence="6" id="KW-0472">Membrane</keyword>
<comment type="catalytic activity">
    <reaction evidence="7">
        <text>urea(in) = urea(out)</text>
        <dbReference type="Rhea" id="RHEA:32799"/>
        <dbReference type="ChEBI" id="CHEBI:16199"/>
    </reaction>
</comment>
<name>A0A9Q0DDC3_9TELE</name>
<dbReference type="Pfam" id="PF03253">
    <property type="entry name" value="UT"/>
    <property type="match status" value="1"/>
</dbReference>
<keyword evidence="10" id="KW-1185">Reference proteome</keyword>
<evidence type="ECO:0000256" key="6">
    <source>
        <dbReference type="ARBA" id="ARBA00023136"/>
    </source>
</evidence>
<reference evidence="9" key="1">
    <citation type="submission" date="2022-07" db="EMBL/GenBank/DDBJ databases">
        <title>Chromosome-level genome of Muraenolepis orangiensis.</title>
        <authorList>
            <person name="Kim J."/>
        </authorList>
    </citation>
    <scope>NUCLEOTIDE SEQUENCE</scope>
    <source>
        <strain evidence="9">KU_S4_2022</strain>
        <tissue evidence="9">Muscle</tissue>
    </source>
</reference>
<feature type="region of interest" description="Disordered" evidence="8">
    <location>
        <begin position="1"/>
        <end position="49"/>
    </location>
</feature>
<dbReference type="PANTHER" id="PTHR10464">
    <property type="entry name" value="UREA TRANSPORTER"/>
    <property type="match status" value="1"/>
</dbReference>
<dbReference type="AlphaFoldDB" id="A0A9Q0DDC3"/>
<comment type="subcellular location">
    <subcellularLocation>
        <location evidence="1">Cell membrane</location>
        <topology evidence="1">Multi-pass membrane protein</topology>
    </subcellularLocation>
</comment>
<feature type="compositionally biased region" description="Low complexity" evidence="8">
    <location>
        <begin position="7"/>
        <end position="21"/>
    </location>
</feature>
<dbReference type="Proteomes" id="UP001148018">
    <property type="component" value="Unassembled WGS sequence"/>
</dbReference>
<dbReference type="OrthoDB" id="426293at2759"/>
<evidence type="ECO:0000256" key="7">
    <source>
        <dbReference type="ARBA" id="ARBA00033993"/>
    </source>
</evidence>
<comment type="caution">
    <text evidence="9">The sequence shown here is derived from an EMBL/GenBank/DDBJ whole genome shotgun (WGS) entry which is preliminary data.</text>
</comment>
<dbReference type="EMBL" id="JANIIK010000118">
    <property type="protein sequence ID" value="KAJ3585498.1"/>
    <property type="molecule type" value="Genomic_DNA"/>
</dbReference>
<evidence type="ECO:0000313" key="10">
    <source>
        <dbReference type="Proteomes" id="UP001148018"/>
    </source>
</evidence>
<evidence type="ECO:0000256" key="1">
    <source>
        <dbReference type="ARBA" id="ARBA00004651"/>
    </source>
</evidence>
<keyword evidence="5" id="KW-1133">Transmembrane helix</keyword>
<dbReference type="InterPro" id="IPR004937">
    <property type="entry name" value="Urea_transporter"/>
</dbReference>
<dbReference type="GO" id="GO:0005886">
    <property type="term" value="C:plasma membrane"/>
    <property type="evidence" value="ECO:0007669"/>
    <property type="project" value="UniProtKB-SubCell"/>
</dbReference>
<evidence type="ECO:0000256" key="4">
    <source>
        <dbReference type="ARBA" id="ARBA00022692"/>
    </source>
</evidence>
<evidence type="ECO:0000313" key="9">
    <source>
        <dbReference type="EMBL" id="KAJ3585498.1"/>
    </source>
</evidence>
<gene>
    <name evidence="9" type="ORF">NHX12_014217</name>
</gene>
<keyword evidence="4" id="KW-0812">Transmembrane</keyword>
<dbReference type="InterPro" id="IPR029020">
    <property type="entry name" value="Ammonium/urea_transptr"/>
</dbReference>
<keyword evidence="3" id="KW-1003">Cell membrane</keyword>
<protein>
    <submittedName>
        <fullName evidence="9">Uncharacterized protein</fullName>
    </submittedName>
</protein>
<dbReference type="GO" id="GO:0015204">
    <property type="term" value="F:urea transmembrane transporter activity"/>
    <property type="evidence" value="ECO:0007669"/>
    <property type="project" value="InterPro"/>
</dbReference>
<dbReference type="PANTHER" id="PTHR10464:SF9">
    <property type="entry name" value="UREA TRANSPORTER"/>
    <property type="match status" value="1"/>
</dbReference>
<proteinExistence type="inferred from homology"/>
<evidence type="ECO:0000256" key="5">
    <source>
        <dbReference type="ARBA" id="ARBA00022989"/>
    </source>
</evidence>
<dbReference type="Gene3D" id="1.10.3430.10">
    <property type="entry name" value="Ammonium transporter AmtB like domains"/>
    <property type="match status" value="2"/>
</dbReference>
<evidence type="ECO:0000256" key="2">
    <source>
        <dbReference type="ARBA" id="ARBA00005914"/>
    </source>
</evidence>
<accession>A0A9Q0DDC3</accession>